<dbReference type="InterPro" id="IPR015422">
    <property type="entry name" value="PyrdxlP-dep_Trfase_small"/>
</dbReference>
<dbReference type="OrthoDB" id="9810913at2"/>
<evidence type="ECO:0000256" key="1">
    <source>
        <dbReference type="ARBA" id="ARBA00022898"/>
    </source>
</evidence>
<keyword evidence="7" id="KW-1185">Reference proteome</keyword>
<dbReference type="AlphaFoldDB" id="A0A0X1KQB4"/>
<dbReference type="PANTHER" id="PTHR30244:SF36">
    <property type="entry name" value="3-OXO-GLUCOSE-6-PHOSPHATE:GLUTAMATE AMINOTRANSFERASE"/>
    <property type="match status" value="1"/>
</dbReference>
<dbReference type="PIRSF" id="PIRSF000390">
    <property type="entry name" value="PLP_StrS"/>
    <property type="match status" value="1"/>
</dbReference>
<dbReference type="GO" id="GO:0030170">
    <property type="term" value="F:pyridoxal phosphate binding"/>
    <property type="evidence" value="ECO:0007669"/>
    <property type="project" value="UniProtKB-ARBA"/>
</dbReference>
<feature type="active site" description="Proton acceptor" evidence="3">
    <location>
        <position position="196"/>
    </location>
</feature>
<evidence type="ECO:0000256" key="4">
    <source>
        <dbReference type="PIRSR" id="PIRSR000390-2"/>
    </source>
</evidence>
<dbReference type="RefSeq" id="WP_031502198.1">
    <property type="nucleotide sequence ID" value="NC_022795.1"/>
</dbReference>
<dbReference type="Gene3D" id="3.40.640.10">
    <property type="entry name" value="Type I PLP-dependent aspartate aminotransferase-like (Major domain)"/>
    <property type="match status" value="1"/>
</dbReference>
<dbReference type="SUPFAM" id="SSF53383">
    <property type="entry name" value="PLP-dependent transferases"/>
    <property type="match status" value="1"/>
</dbReference>
<feature type="modified residue" description="N6-(pyridoxal phosphate)lysine" evidence="4">
    <location>
        <position position="196"/>
    </location>
</feature>
<dbReference type="GO" id="GO:0008483">
    <property type="term" value="F:transaminase activity"/>
    <property type="evidence" value="ECO:0007669"/>
    <property type="project" value="TreeGrafter"/>
</dbReference>
<dbReference type="Proteomes" id="UP000077469">
    <property type="component" value="Chromosome"/>
</dbReference>
<accession>A0A0X1KQB4</accession>
<gene>
    <name evidence="6" type="ORF">AJ81_03615</name>
</gene>
<dbReference type="FunFam" id="3.40.640.10:FF:000089">
    <property type="entry name" value="Aminotransferase, DegT/DnrJ/EryC1/StrS family"/>
    <property type="match status" value="1"/>
</dbReference>
<dbReference type="InterPro" id="IPR000653">
    <property type="entry name" value="DegT/StrS_aminotransferase"/>
</dbReference>
<dbReference type="KEGG" id="phy:AJ81_03615"/>
<dbReference type="EMBL" id="CP007141">
    <property type="protein sequence ID" value="AJC73452.1"/>
    <property type="molecule type" value="Genomic_DNA"/>
</dbReference>
<dbReference type="PANTHER" id="PTHR30244">
    <property type="entry name" value="TRANSAMINASE"/>
    <property type="match status" value="1"/>
</dbReference>
<dbReference type="CDD" id="cd00616">
    <property type="entry name" value="AHBA_syn"/>
    <property type="match status" value="1"/>
</dbReference>
<reference evidence="6 7" key="1">
    <citation type="submission" date="2014-01" db="EMBL/GenBank/DDBJ databases">
        <title>Genome sequencing of Thermotog hypogea.</title>
        <authorList>
            <person name="Zhang X."/>
            <person name="Alvare G."/>
            <person name="Fristensky B."/>
            <person name="Chen L."/>
            <person name="Suen T."/>
            <person name="Chen Q."/>
            <person name="Ma K."/>
        </authorList>
    </citation>
    <scope>NUCLEOTIDE SEQUENCE [LARGE SCALE GENOMIC DNA]</scope>
    <source>
        <strain evidence="6 7">DSM 11164</strain>
    </source>
</reference>
<dbReference type="InterPro" id="IPR015424">
    <property type="entry name" value="PyrdxlP-dep_Trfase"/>
</dbReference>
<evidence type="ECO:0000313" key="6">
    <source>
        <dbReference type="EMBL" id="AJC73452.1"/>
    </source>
</evidence>
<protein>
    <submittedName>
        <fullName evidence="6">Pleiotropic regulatory protein</fullName>
    </submittedName>
</protein>
<dbReference type="PaxDb" id="1123384-AJ81_03615"/>
<evidence type="ECO:0000313" key="7">
    <source>
        <dbReference type="Proteomes" id="UP000077469"/>
    </source>
</evidence>
<dbReference type="InterPro" id="IPR015421">
    <property type="entry name" value="PyrdxlP-dep_Trfase_major"/>
</dbReference>
<comment type="similarity">
    <text evidence="2 5">Belongs to the DegT/DnrJ/EryC1 family.</text>
</comment>
<dbReference type="Gene3D" id="3.90.1150.10">
    <property type="entry name" value="Aspartate Aminotransferase, domain 1"/>
    <property type="match status" value="1"/>
</dbReference>
<dbReference type="STRING" id="1123384.AJ81_03615"/>
<dbReference type="Pfam" id="PF01041">
    <property type="entry name" value="DegT_DnrJ_EryC1"/>
    <property type="match status" value="1"/>
</dbReference>
<evidence type="ECO:0000256" key="3">
    <source>
        <dbReference type="PIRSR" id="PIRSR000390-1"/>
    </source>
</evidence>
<sequence>MKVPLFDMTRQYESLRDEILNVVDSVFKSGRLIMGENVKRFEEEMQNYLNVKHAIGVANGSDALYIAARSLGIKDGDFVITTAFTFFATVSCVTRNGGTPIFVDIDENTFNIDLDQVEKVLKDHPARNKIRAIIPVHLFGRTVDLERLEYIRQQYGVKILEDCAQSVGSTWQFSDGTVKKSGSVGDVSILSFFPTKNLGAHGDAGMILTNDEHLAEFCRIFRVHGAKVKYFHEMEGVNSRLDEVQAAILRVKLKRLDSFHQRRRDLAKLYNELFEKYDLTNHVVCPPLGEGFECVFHQYVVRVKHGHRDRLKSYLESRGVETAIYYPLGMHRQKCFAHLPRVELEKTDRACAEVLALPMFPELREEEVEYVVKCIKDYFEGECAC</sequence>
<proteinExistence type="inferred from homology"/>
<evidence type="ECO:0000256" key="5">
    <source>
        <dbReference type="RuleBase" id="RU004508"/>
    </source>
</evidence>
<organism evidence="6 7">
    <name type="scientific">Pseudothermotoga hypogea DSM 11164 = NBRC 106472</name>
    <dbReference type="NCBI Taxonomy" id="1123384"/>
    <lineage>
        <taxon>Bacteria</taxon>
        <taxon>Thermotogati</taxon>
        <taxon>Thermotogota</taxon>
        <taxon>Thermotogae</taxon>
        <taxon>Thermotogales</taxon>
        <taxon>Thermotogaceae</taxon>
        <taxon>Pseudothermotoga</taxon>
    </lineage>
</organism>
<keyword evidence="1 4" id="KW-0663">Pyridoxal phosphate</keyword>
<dbReference type="GO" id="GO:0000271">
    <property type="term" value="P:polysaccharide biosynthetic process"/>
    <property type="evidence" value="ECO:0007669"/>
    <property type="project" value="TreeGrafter"/>
</dbReference>
<evidence type="ECO:0000256" key="2">
    <source>
        <dbReference type="ARBA" id="ARBA00037999"/>
    </source>
</evidence>
<dbReference type="PATRIC" id="fig|1123384.7.peg.704"/>
<name>A0A0X1KQB4_9THEM</name>